<name>A0A5Q3Q906_9PSEU</name>
<dbReference type="Pfam" id="PF11127">
    <property type="entry name" value="YgaP-like_TM"/>
    <property type="match status" value="1"/>
</dbReference>
<sequence length="212" mass="22865">MSDTRPPELSAAAVRDLLDSQPSTRVIDVRTAGEFQTTRLPGSFNVPLDVIQAHGPEWLVDHDDPVVLVCGSGVRAEQARRALEPTGLSQVVVLAGGVSEWPDEVEHGADHWELARQARLVLGLLILVNVVVMFWYDPAKWFVLAFGVGLMSSAFANDCGIERMLSSLPYNRRREGRATLEALTAPEVPGRRTGPSLITPGRGRGPAPGPSG</sequence>
<reference evidence="4" key="1">
    <citation type="submission" date="2019-11" db="EMBL/GenBank/DDBJ databases">
        <title>The complete genome sequence of Saccharopolyspora sp. E2A.</title>
        <authorList>
            <person name="Zhang G."/>
        </authorList>
    </citation>
    <scope>NUCLEOTIDE SEQUENCE [LARGE SCALE GENOMIC DNA]</scope>
    <source>
        <strain evidence="4">E2A</strain>
    </source>
</reference>
<evidence type="ECO:0000313" key="4">
    <source>
        <dbReference type="Proteomes" id="UP000371041"/>
    </source>
</evidence>
<feature type="domain" description="Rhodanese" evidence="2">
    <location>
        <begin position="20"/>
        <end position="107"/>
    </location>
</feature>
<dbReference type="EMBL" id="CP045929">
    <property type="protein sequence ID" value="QGK70863.1"/>
    <property type="molecule type" value="Genomic_DNA"/>
</dbReference>
<dbReference type="CDD" id="cd00158">
    <property type="entry name" value="RHOD"/>
    <property type="match status" value="1"/>
</dbReference>
<dbReference type="Gene3D" id="3.40.250.10">
    <property type="entry name" value="Rhodanese-like domain"/>
    <property type="match status" value="1"/>
</dbReference>
<dbReference type="GO" id="GO:0004792">
    <property type="term" value="F:thiosulfate-cyanide sulfurtransferase activity"/>
    <property type="evidence" value="ECO:0007669"/>
    <property type="project" value="TreeGrafter"/>
</dbReference>
<dbReference type="InterPro" id="IPR021309">
    <property type="entry name" value="YgaP-like_TM"/>
</dbReference>
<dbReference type="RefSeq" id="WP_154077441.1">
    <property type="nucleotide sequence ID" value="NZ_CP045929.1"/>
</dbReference>
<evidence type="ECO:0000259" key="2">
    <source>
        <dbReference type="PROSITE" id="PS50206"/>
    </source>
</evidence>
<dbReference type="KEGG" id="sace:GIY23_16250"/>
<dbReference type="Proteomes" id="UP000371041">
    <property type="component" value="Chromosome"/>
</dbReference>
<dbReference type="InterPro" id="IPR001763">
    <property type="entry name" value="Rhodanese-like_dom"/>
</dbReference>
<gene>
    <name evidence="3" type="ORF">GIY23_16250</name>
</gene>
<protein>
    <submittedName>
        <fullName evidence="3">DUF2892 domain-containing protein</fullName>
    </submittedName>
</protein>
<accession>A0A5Q3Q906</accession>
<evidence type="ECO:0000313" key="3">
    <source>
        <dbReference type="EMBL" id="QGK70863.1"/>
    </source>
</evidence>
<keyword evidence="4" id="KW-1185">Reference proteome</keyword>
<dbReference type="AlphaFoldDB" id="A0A5Q3Q906"/>
<dbReference type="PANTHER" id="PTHR44086">
    <property type="entry name" value="THIOSULFATE SULFURTRANSFERASE RDL2, MITOCHONDRIAL-RELATED"/>
    <property type="match status" value="1"/>
</dbReference>
<dbReference type="SUPFAM" id="SSF52821">
    <property type="entry name" value="Rhodanese/Cell cycle control phosphatase"/>
    <property type="match status" value="1"/>
</dbReference>
<evidence type="ECO:0000256" key="1">
    <source>
        <dbReference type="SAM" id="MobiDB-lite"/>
    </source>
</evidence>
<feature type="region of interest" description="Disordered" evidence="1">
    <location>
        <begin position="181"/>
        <end position="212"/>
    </location>
</feature>
<organism evidence="3 4">
    <name type="scientific">Allosaccharopolyspora coralli</name>
    <dbReference type="NCBI Taxonomy" id="2665642"/>
    <lineage>
        <taxon>Bacteria</taxon>
        <taxon>Bacillati</taxon>
        <taxon>Actinomycetota</taxon>
        <taxon>Actinomycetes</taxon>
        <taxon>Pseudonocardiales</taxon>
        <taxon>Pseudonocardiaceae</taxon>
        <taxon>Allosaccharopolyspora</taxon>
    </lineage>
</organism>
<dbReference type="SMART" id="SM00450">
    <property type="entry name" value="RHOD"/>
    <property type="match status" value="1"/>
</dbReference>
<dbReference type="PROSITE" id="PS50206">
    <property type="entry name" value="RHODANESE_3"/>
    <property type="match status" value="1"/>
</dbReference>
<dbReference type="PANTHER" id="PTHR44086:SF10">
    <property type="entry name" value="THIOSULFATE SULFURTRANSFERASE_RHODANESE-LIKE DOMAIN-CONTAINING PROTEIN 3"/>
    <property type="match status" value="1"/>
</dbReference>
<proteinExistence type="predicted"/>
<dbReference type="Gene3D" id="6.10.140.1340">
    <property type="match status" value="1"/>
</dbReference>
<dbReference type="Pfam" id="PF00581">
    <property type="entry name" value="Rhodanese"/>
    <property type="match status" value="1"/>
</dbReference>
<dbReference type="InterPro" id="IPR036873">
    <property type="entry name" value="Rhodanese-like_dom_sf"/>
</dbReference>